<dbReference type="CDD" id="cd22625">
    <property type="entry name" value="Kunitz_ixolaris_1"/>
    <property type="match status" value="1"/>
</dbReference>
<dbReference type="GO" id="GO:0004867">
    <property type="term" value="F:serine-type endopeptidase inhibitor activity"/>
    <property type="evidence" value="ECO:0007669"/>
    <property type="project" value="UniProtKB-KW"/>
</dbReference>
<reference evidence="6" key="1">
    <citation type="submission" date="2012-12" db="EMBL/GenBank/DDBJ databases">
        <title>Identification and characterization of a phenylalanine ammonia-lyase gene family in Isatis indigotica Fort.</title>
        <authorList>
            <person name="Liu Q."/>
            <person name="Chen J."/>
            <person name="Zhou X."/>
            <person name="Di P."/>
            <person name="Xiao Y."/>
            <person name="Xuan H."/>
            <person name="Zhang L."/>
            <person name="Chen W."/>
        </authorList>
    </citation>
    <scope>NUCLEOTIDE SEQUENCE</scope>
    <source>
        <tissue evidence="6">Salivary gland</tissue>
    </source>
</reference>
<evidence type="ECO:0000256" key="1">
    <source>
        <dbReference type="ARBA" id="ARBA00022690"/>
    </source>
</evidence>
<proteinExistence type="evidence at transcript level"/>
<dbReference type="PROSITE" id="PS50279">
    <property type="entry name" value="BPTI_KUNITZ_2"/>
    <property type="match status" value="1"/>
</dbReference>
<dbReference type="SUPFAM" id="SSF57362">
    <property type="entry name" value="BPTI-like"/>
    <property type="match status" value="4"/>
</dbReference>
<feature type="chain" id="PRO_5005516476" evidence="4">
    <location>
        <begin position="20"/>
        <end position="322"/>
    </location>
</feature>
<dbReference type="GO" id="GO:0005615">
    <property type="term" value="C:extracellular space"/>
    <property type="evidence" value="ECO:0007669"/>
    <property type="project" value="TreeGrafter"/>
</dbReference>
<dbReference type="InterPro" id="IPR036880">
    <property type="entry name" value="Kunitz_BPTI_sf"/>
</dbReference>
<evidence type="ECO:0000259" key="5">
    <source>
        <dbReference type="PROSITE" id="PS50279"/>
    </source>
</evidence>
<name>A0A0K8R828_IXORI</name>
<evidence type="ECO:0000256" key="3">
    <source>
        <dbReference type="ARBA" id="ARBA00023157"/>
    </source>
</evidence>
<dbReference type="PANTHER" id="PTHR10083">
    <property type="entry name" value="KUNITZ-TYPE PROTEASE INHIBITOR-RELATED"/>
    <property type="match status" value="1"/>
</dbReference>
<dbReference type="AlphaFoldDB" id="A0A0K8R828"/>
<evidence type="ECO:0000313" key="6">
    <source>
        <dbReference type="EMBL" id="JAA66604.1"/>
    </source>
</evidence>
<organism evidence="6">
    <name type="scientific">Ixodes ricinus</name>
    <name type="common">Common tick</name>
    <name type="synonym">Acarus ricinus</name>
    <dbReference type="NCBI Taxonomy" id="34613"/>
    <lineage>
        <taxon>Eukaryota</taxon>
        <taxon>Metazoa</taxon>
        <taxon>Ecdysozoa</taxon>
        <taxon>Arthropoda</taxon>
        <taxon>Chelicerata</taxon>
        <taxon>Arachnida</taxon>
        <taxon>Acari</taxon>
        <taxon>Parasitiformes</taxon>
        <taxon>Ixodida</taxon>
        <taxon>Ixodoidea</taxon>
        <taxon>Ixodidae</taxon>
        <taxon>Ixodinae</taxon>
        <taxon>Ixodes</taxon>
    </lineage>
</organism>
<keyword evidence="3" id="KW-1015">Disulfide bond</keyword>
<dbReference type="Pfam" id="PF00014">
    <property type="entry name" value="Kunitz_BPTI"/>
    <property type="match status" value="1"/>
</dbReference>
<keyword evidence="2" id="KW-0722">Serine protease inhibitor</keyword>
<evidence type="ECO:0000256" key="2">
    <source>
        <dbReference type="ARBA" id="ARBA00022900"/>
    </source>
</evidence>
<dbReference type="InterPro" id="IPR002223">
    <property type="entry name" value="Kunitz_BPTI"/>
</dbReference>
<dbReference type="PANTHER" id="PTHR10083:SF374">
    <property type="entry name" value="BPTI_KUNITZ INHIBITOR DOMAIN-CONTAINING PROTEIN"/>
    <property type="match status" value="1"/>
</dbReference>
<protein>
    <submittedName>
        <fullName evidence="6">Putative salivary kunitz domain protein</fullName>
    </submittedName>
</protein>
<dbReference type="SMART" id="SM00131">
    <property type="entry name" value="KU"/>
    <property type="match status" value="3"/>
</dbReference>
<keyword evidence="4" id="KW-0732">Signal</keyword>
<accession>A0A0K8R828</accession>
<dbReference type="EMBL" id="GADI01007204">
    <property type="protein sequence ID" value="JAA66604.1"/>
    <property type="molecule type" value="mRNA"/>
</dbReference>
<feature type="signal peptide" evidence="4">
    <location>
        <begin position="1"/>
        <end position="19"/>
    </location>
</feature>
<dbReference type="Gene3D" id="4.10.410.10">
    <property type="entry name" value="Pancreatic trypsin inhibitor Kunitz domain"/>
    <property type="match status" value="3"/>
</dbReference>
<evidence type="ECO:0000256" key="4">
    <source>
        <dbReference type="SAM" id="SignalP"/>
    </source>
</evidence>
<dbReference type="InterPro" id="IPR050098">
    <property type="entry name" value="TFPI/VKTCI-like"/>
</dbReference>
<sequence>MQKNILCIFVAAAFGICRGEDFQKEDICFDEPDFGRGREVVKGWSYKYYLDKCYLFDHAKRDKYGDENIFLSESDCNKRCRRNVPEKCYAMLPKSSGPSNLQLSTYDANAGRCLLTSATVREGKTLNLFTNISSCERECRDMDLRLCLNATEEDCADIDPNTSYRYNVKRQTCERTTDGTCGGFRSARDCFRRCGILVDNKCTLPIQNITTCENPTTRYGYNNLKQQCEELLGCADGGNSFENAKKCWESCAPITHRCRMKPDTGKVWWLGFFKRYYFDIEKNICHWAKKNTASISDITNLFRSDEDCRKTCKAIYKGNSEY</sequence>
<feature type="domain" description="BPTI/Kunitz inhibitor" evidence="5">
    <location>
        <begin position="202"/>
        <end position="251"/>
    </location>
</feature>
<keyword evidence="1" id="KW-0646">Protease inhibitor</keyword>